<dbReference type="InterPro" id="IPR009987">
    <property type="entry name" value="IM_PilM"/>
</dbReference>
<comment type="caution">
    <text evidence="1">The sequence shown here is derived from an EMBL/GenBank/DDBJ whole genome shotgun (WGS) entry which is preliminary data.</text>
</comment>
<gene>
    <name evidence="1" type="ORF">D9F05_09780</name>
</gene>
<proteinExistence type="predicted"/>
<evidence type="ECO:0000313" key="1">
    <source>
        <dbReference type="EMBL" id="MHO04662.1"/>
    </source>
</evidence>
<name>A0A3L0VXS6_ECOLX</name>
<dbReference type="InterPro" id="IPR041883">
    <property type="entry name" value="PilM_N-ter"/>
</dbReference>
<dbReference type="Gene3D" id="3.30.1300.90">
    <property type="entry name" value="PilM protein, N-terminal domain"/>
    <property type="match status" value="1"/>
</dbReference>
<dbReference type="AlphaFoldDB" id="A0A3L0VXS6"/>
<dbReference type="EMBL" id="RNRV01000013">
    <property type="protein sequence ID" value="MHO04662.1"/>
    <property type="molecule type" value="Genomic_DNA"/>
</dbReference>
<organism evidence="1">
    <name type="scientific">Escherichia coli</name>
    <dbReference type="NCBI Taxonomy" id="562"/>
    <lineage>
        <taxon>Bacteria</taxon>
        <taxon>Pseudomonadati</taxon>
        <taxon>Pseudomonadota</taxon>
        <taxon>Gammaproteobacteria</taxon>
        <taxon>Enterobacterales</taxon>
        <taxon>Enterobacteriaceae</taxon>
        <taxon>Escherichia</taxon>
    </lineage>
</organism>
<accession>A0A3L0VXS6</accession>
<reference evidence="1" key="1">
    <citation type="submission" date="2018-10" db="EMBL/GenBank/DDBJ databases">
        <authorList>
            <consortium name="NARMS: The National Antimicrobial Resistance Monitoring System"/>
        </authorList>
    </citation>
    <scope>NUCLEOTIDE SEQUENCE [LARGE SCALE GENOMIC DNA]</scope>
    <source>
        <strain evidence="1">CVM N17EC0388</strain>
    </source>
</reference>
<protein>
    <submittedName>
        <fullName evidence="1">Uncharacterized protein</fullName>
    </submittedName>
</protein>
<sequence length="154" mass="15902">MINAPGLMLLLAISLVSLWYQQEVVSGNQELLSSEAETTASAFELYHQQLTLYAERNPGVTGSPGDSAVGLPDWYTKPAAVKGYVTAGGAYTSCVGCPADVLSRLIEISEGSMRIGVAEGAGASSKLRSPLHNNLMTLPAGAGIPAGAIVHASK</sequence>
<dbReference type="Pfam" id="PF07419">
    <property type="entry name" value="PilM"/>
    <property type="match status" value="1"/>
</dbReference>